<reference evidence="1 2" key="1">
    <citation type="submission" date="2019-02" db="EMBL/GenBank/DDBJ databases">
        <title>Deep-cultivation of Planctomycetes and their phenomic and genomic characterization uncovers novel biology.</title>
        <authorList>
            <person name="Wiegand S."/>
            <person name="Jogler M."/>
            <person name="Boedeker C."/>
            <person name="Pinto D."/>
            <person name="Vollmers J."/>
            <person name="Rivas-Marin E."/>
            <person name="Kohn T."/>
            <person name="Peeters S.H."/>
            <person name="Heuer A."/>
            <person name="Rast P."/>
            <person name="Oberbeckmann S."/>
            <person name="Bunk B."/>
            <person name="Jeske O."/>
            <person name="Meyerdierks A."/>
            <person name="Storesund J.E."/>
            <person name="Kallscheuer N."/>
            <person name="Luecker S."/>
            <person name="Lage O.M."/>
            <person name="Pohl T."/>
            <person name="Merkel B.J."/>
            <person name="Hornburger P."/>
            <person name="Mueller R.-W."/>
            <person name="Bruemmer F."/>
            <person name="Labrenz M."/>
            <person name="Spormann A.M."/>
            <person name="Op Den Camp H."/>
            <person name="Overmann J."/>
            <person name="Amann R."/>
            <person name="Jetten M.S.M."/>
            <person name="Mascher T."/>
            <person name="Medema M.H."/>
            <person name="Devos D.P."/>
            <person name="Kaster A.-K."/>
            <person name="Ovreas L."/>
            <person name="Rohde M."/>
            <person name="Galperin M.Y."/>
            <person name="Jogler C."/>
        </authorList>
    </citation>
    <scope>NUCLEOTIDE SEQUENCE [LARGE SCALE GENOMIC DNA]</scope>
    <source>
        <strain evidence="1 2">CA13</strain>
    </source>
</reference>
<keyword evidence="2" id="KW-1185">Reference proteome</keyword>
<dbReference type="AlphaFoldDB" id="A0A5C5Z2T8"/>
<accession>A0A5C5Z2T8</accession>
<protein>
    <submittedName>
        <fullName evidence="1">Uncharacterized protein</fullName>
    </submittedName>
</protein>
<name>A0A5C5Z2T8_9BACT</name>
<dbReference type="Proteomes" id="UP000315010">
    <property type="component" value="Unassembled WGS sequence"/>
</dbReference>
<gene>
    <name evidence="1" type="ORF">CA13_31550</name>
</gene>
<dbReference type="EMBL" id="SJPJ01000001">
    <property type="protein sequence ID" value="TWT81702.1"/>
    <property type="molecule type" value="Genomic_DNA"/>
</dbReference>
<comment type="caution">
    <text evidence="1">The sequence shown here is derived from an EMBL/GenBank/DDBJ whole genome shotgun (WGS) entry which is preliminary data.</text>
</comment>
<evidence type="ECO:0000313" key="1">
    <source>
        <dbReference type="EMBL" id="TWT81702.1"/>
    </source>
</evidence>
<organism evidence="1 2">
    <name type="scientific">Novipirellula herctigrandis</name>
    <dbReference type="NCBI Taxonomy" id="2527986"/>
    <lineage>
        <taxon>Bacteria</taxon>
        <taxon>Pseudomonadati</taxon>
        <taxon>Planctomycetota</taxon>
        <taxon>Planctomycetia</taxon>
        <taxon>Pirellulales</taxon>
        <taxon>Pirellulaceae</taxon>
        <taxon>Novipirellula</taxon>
    </lineage>
</organism>
<evidence type="ECO:0000313" key="2">
    <source>
        <dbReference type="Proteomes" id="UP000315010"/>
    </source>
</evidence>
<sequence length="51" mass="5416">MVFTLGPSAHLRSLATGDGFDTIPFSLGIVRFVQGGVVKTFRYVTEALVGS</sequence>
<proteinExistence type="predicted"/>